<feature type="domain" description="N-acetyltransferase" evidence="3">
    <location>
        <begin position="4"/>
        <end position="165"/>
    </location>
</feature>
<dbReference type="Gene3D" id="3.40.630.30">
    <property type="match status" value="1"/>
</dbReference>
<dbReference type="GO" id="GO:0016747">
    <property type="term" value="F:acyltransferase activity, transferring groups other than amino-acyl groups"/>
    <property type="evidence" value="ECO:0007669"/>
    <property type="project" value="InterPro"/>
</dbReference>
<dbReference type="Pfam" id="PF00583">
    <property type="entry name" value="Acetyltransf_1"/>
    <property type="match status" value="1"/>
</dbReference>
<dbReference type="RefSeq" id="WP_196101563.1">
    <property type="nucleotide sequence ID" value="NZ_CP064942.1"/>
</dbReference>
<reference evidence="4 5" key="1">
    <citation type="submission" date="2020-11" db="EMBL/GenBank/DDBJ databases">
        <title>Description of Pontivivens ytuae sp. nov. isolated from deep sea sediment of Mariana Trench.</title>
        <authorList>
            <person name="Wang Z."/>
            <person name="Sun Q.-L."/>
            <person name="Xu X.-D."/>
            <person name="Tang Y.-Z."/>
            <person name="Zhang J."/>
        </authorList>
    </citation>
    <scope>NUCLEOTIDE SEQUENCE [LARGE SCALE GENOMIC DNA]</scope>
    <source>
        <strain evidence="4 5">MT2928</strain>
    </source>
</reference>
<evidence type="ECO:0000313" key="4">
    <source>
        <dbReference type="EMBL" id="QPH52349.1"/>
    </source>
</evidence>
<name>A0A7S9LNH8_9RHOB</name>
<evidence type="ECO:0000256" key="1">
    <source>
        <dbReference type="ARBA" id="ARBA00022679"/>
    </source>
</evidence>
<evidence type="ECO:0000256" key="2">
    <source>
        <dbReference type="ARBA" id="ARBA00023315"/>
    </source>
</evidence>
<sequence length="171" mass="18989">MDEITYVRFNAERDFGRVRDLFDRAGDYVRLETGKEPGDEYVRECLSGAPPQIGPDGYHNYGLERPDGTLAGFAGSIQGYYAPKDWYMGLLVLDPAERGKGLGTAAFAFIRERAEALGAPVIRIAVLDANKAGRRFWERQGFTLERTVPGDPEGDGHMRHVRRLELDGGAP</sequence>
<keyword evidence="2" id="KW-0012">Acyltransferase</keyword>
<evidence type="ECO:0000259" key="3">
    <source>
        <dbReference type="PROSITE" id="PS51186"/>
    </source>
</evidence>
<accession>A0A7S9LNH8</accession>
<dbReference type="Proteomes" id="UP000594800">
    <property type="component" value="Chromosome"/>
</dbReference>
<proteinExistence type="predicted"/>
<dbReference type="InterPro" id="IPR000182">
    <property type="entry name" value="GNAT_dom"/>
</dbReference>
<protein>
    <submittedName>
        <fullName evidence="4">GNAT family N-acetyltransferase</fullName>
    </submittedName>
</protein>
<keyword evidence="5" id="KW-1185">Reference proteome</keyword>
<dbReference type="InterPro" id="IPR016181">
    <property type="entry name" value="Acyl_CoA_acyltransferase"/>
</dbReference>
<dbReference type="CDD" id="cd04301">
    <property type="entry name" value="NAT_SF"/>
    <property type="match status" value="1"/>
</dbReference>
<dbReference type="PANTHER" id="PTHR43877:SF6">
    <property type="entry name" value="GCN5-RELATED N-ACETYLTRANSFERASE"/>
    <property type="match status" value="1"/>
</dbReference>
<dbReference type="InterPro" id="IPR050832">
    <property type="entry name" value="Bact_Acetyltransf"/>
</dbReference>
<dbReference type="KEGG" id="poz:I0K15_10975"/>
<dbReference type="PANTHER" id="PTHR43877">
    <property type="entry name" value="AMINOALKYLPHOSPHONATE N-ACETYLTRANSFERASE-RELATED-RELATED"/>
    <property type="match status" value="1"/>
</dbReference>
<evidence type="ECO:0000313" key="5">
    <source>
        <dbReference type="Proteomes" id="UP000594800"/>
    </source>
</evidence>
<dbReference type="EMBL" id="CP064942">
    <property type="protein sequence ID" value="QPH52349.1"/>
    <property type="molecule type" value="Genomic_DNA"/>
</dbReference>
<dbReference type="AlphaFoldDB" id="A0A7S9LNH8"/>
<gene>
    <name evidence="4" type="ORF">I0K15_10975</name>
</gene>
<dbReference type="PROSITE" id="PS51186">
    <property type="entry name" value="GNAT"/>
    <property type="match status" value="1"/>
</dbReference>
<dbReference type="SUPFAM" id="SSF55729">
    <property type="entry name" value="Acyl-CoA N-acyltransferases (Nat)"/>
    <property type="match status" value="1"/>
</dbReference>
<organism evidence="4 5">
    <name type="scientific">Pontivivens ytuae</name>
    <dbReference type="NCBI Taxonomy" id="2789856"/>
    <lineage>
        <taxon>Bacteria</taxon>
        <taxon>Pseudomonadati</taxon>
        <taxon>Pseudomonadota</taxon>
        <taxon>Alphaproteobacteria</taxon>
        <taxon>Rhodobacterales</taxon>
        <taxon>Paracoccaceae</taxon>
        <taxon>Pontivivens</taxon>
    </lineage>
</organism>
<keyword evidence="1 4" id="KW-0808">Transferase</keyword>